<evidence type="ECO:0000256" key="1">
    <source>
        <dbReference type="ARBA" id="ARBA00001933"/>
    </source>
</evidence>
<evidence type="ECO:0000256" key="3">
    <source>
        <dbReference type="ARBA" id="ARBA00022576"/>
    </source>
</evidence>
<dbReference type="GO" id="GO:0008483">
    <property type="term" value="F:transaminase activity"/>
    <property type="evidence" value="ECO:0007669"/>
    <property type="project" value="UniProtKB-KW"/>
</dbReference>
<keyword evidence="5" id="KW-0663">Pyridoxal phosphate</keyword>
<keyword evidence="3 7" id="KW-0032">Aminotransferase</keyword>
<dbReference type="CDD" id="cd00609">
    <property type="entry name" value="AAT_like"/>
    <property type="match status" value="1"/>
</dbReference>
<proteinExistence type="inferred from homology"/>
<sequence>MNPAVPSVASAASVESVASITPSVSTSPVARVAVAALRASKIREVANAGLGLADVLPFWFGESDQPTPAFIGDAARASIAEGHTFYTHNMGNAPLRAALAEYATRLHGATDSENVAVTSGGVSAIMLAAQLLLGPGDRLVAVTPVWPNLVEIPTLLGAAVETVSLDYGPQGWTLDLDRLLAALTPATRVLLVNSPNNPTGWVMPRAQQQVVLDHCRRRGIWILADEVYERLYYGADDVAPSFLDLAARDERVIAVNSFSKAWRMTGWRLGWAVAPAAVMRDWGKLAEYNTCCAPDFVQRAGLAAVREGETVAQTLRAELHARRDHLARGLSQVPGVDVRAAEGAMYLFFRIAGHVDSLALCKALVRDAGLGLAPGAAFGDEGEGFVRWCYASDMSRLDEGVRRLTRFLEAHPGTAGT</sequence>
<reference evidence="7" key="1">
    <citation type="submission" date="2022-11" db="EMBL/GenBank/DDBJ databases">
        <title>Robbsia betulipollinis sp. nov., isolated from pollen of birch (Betula pendula).</title>
        <authorList>
            <person name="Shi H."/>
            <person name="Ambika Manirajan B."/>
            <person name="Ratering S."/>
            <person name="Geissler-Plaum R."/>
            <person name="Schnell S."/>
        </authorList>
    </citation>
    <scope>NUCLEOTIDE SEQUENCE</scope>
    <source>
        <strain evidence="7">Bb-Pol-6</strain>
    </source>
</reference>
<organism evidence="7 8">
    <name type="scientific">Robbsia betulipollinis</name>
    <dbReference type="NCBI Taxonomy" id="2981849"/>
    <lineage>
        <taxon>Bacteria</taxon>
        <taxon>Pseudomonadati</taxon>
        <taxon>Pseudomonadota</taxon>
        <taxon>Betaproteobacteria</taxon>
        <taxon>Burkholderiales</taxon>
        <taxon>Burkholderiaceae</taxon>
        <taxon>Robbsia</taxon>
    </lineage>
</organism>
<comment type="similarity">
    <text evidence="2">Belongs to the class-I pyridoxal-phosphate-dependent aminotransferase family.</text>
</comment>
<dbReference type="SUPFAM" id="SSF53383">
    <property type="entry name" value="PLP-dependent transferases"/>
    <property type="match status" value="1"/>
</dbReference>
<dbReference type="Proteomes" id="UP001082899">
    <property type="component" value="Unassembled WGS sequence"/>
</dbReference>
<dbReference type="InterPro" id="IPR050596">
    <property type="entry name" value="AspAT/PAT-like"/>
</dbReference>
<dbReference type="NCBIfam" id="NF004770">
    <property type="entry name" value="PRK06108.1"/>
    <property type="match status" value="1"/>
</dbReference>
<gene>
    <name evidence="7" type="ORF">OVY01_04005</name>
</gene>
<evidence type="ECO:0000256" key="4">
    <source>
        <dbReference type="ARBA" id="ARBA00022679"/>
    </source>
</evidence>
<keyword evidence="8" id="KW-1185">Reference proteome</keyword>
<dbReference type="RefSeq" id="WP_267845819.1">
    <property type="nucleotide sequence ID" value="NZ_JAPMXC010000001.1"/>
</dbReference>
<evidence type="ECO:0000313" key="8">
    <source>
        <dbReference type="Proteomes" id="UP001082899"/>
    </source>
</evidence>
<dbReference type="EMBL" id="JAPMXC010000001">
    <property type="protein sequence ID" value="MCY0386416.1"/>
    <property type="molecule type" value="Genomic_DNA"/>
</dbReference>
<evidence type="ECO:0000256" key="2">
    <source>
        <dbReference type="ARBA" id="ARBA00007441"/>
    </source>
</evidence>
<evidence type="ECO:0000259" key="6">
    <source>
        <dbReference type="Pfam" id="PF00155"/>
    </source>
</evidence>
<comment type="cofactor">
    <cofactor evidence="1">
        <name>pyridoxal 5'-phosphate</name>
        <dbReference type="ChEBI" id="CHEBI:597326"/>
    </cofactor>
</comment>
<evidence type="ECO:0000313" key="7">
    <source>
        <dbReference type="EMBL" id="MCY0386416.1"/>
    </source>
</evidence>
<accession>A0ABT3ZIS7</accession>
<dbReference type="InterPro" id="IPR015421">
    <property type="entry name" value="PyrdxlP-dep_Trfase_major"/>
</dbReference>
<protein>
    <submittedName>
        <fullName evidence="7">Pyridoxal phosphate-dependent aminotransferase</fullName>
    </submittedName>
</protein>
<comment type="caution">
    <text evidence="7">The sequence shown here is derived from an EMBL/GenBank/DDBJ whole genome shotgun (WGS) entry which is preliminary data.</text>
</comment>
<dbReference type="Gene3D" id="3.40.640.10">
    <property type="entry name" value="Type I PLP-dependent aspartate aminotransferase-like (Major domain)"/>
    <property type="match status" value="1"/>
</dbReference>
<dbReference type="InterPro" id="IPR004839">
    <property type="entry name" value="Aminotransferase_I/II_large"/>
</dbReference>
<keyword evidence="4" id="KW-0808">Transferase</keyword>
<evidence type="ECO:0000256" key="5">
    <source>
        <dbReference type="ARBA" id="ARBA00022898"/>
    </source>
</evidence>
<feature type="domain" description="Aminotransferase class I/classII large" evidence="6">
    <location>
        <begin position="66"/>
        <end position="404"/>
    </location>
</feature>
<dbReference type="Pfam" id="PF00155">
    <property type="entry name" value="Aminotran_1_2"/>
    <property type="match status" value="1"/>
</dbReference>
<dbReference type="InterPro" id="IPR015422">
    <property type="entry name" value="PyrdxlP-dep_Trfase_small"/>
</dbReference>
<dbReference type="Gene3D" id="3.90.1150.10">
    <property type="entry name" value="Aspartate Aminotransferase, domain 1"/>
    <property type="match status" value="1"/>
</dbReference>
<dbReference type="InterPro" id="IPR015424">
    <property type="entry name" value="PyrdxlP-dep_Trfase"/>
</dbReference>
<dbReference type="PANTHER" id="PTHR46383">
    <property type="entry name" value="ASPARTATE AMINOTRANSFERASE"/>
    <property type="match status" value="1"/>
</dbReference>
<name>A0ABT3ZIS7_9BURK</name>